<proteinExistence type="predicted"/>
<accession>A0AAC9LK38</accession>
<evidence type="ECO:0000313" key="1">
    <source>
        <dbReference type="EMBL" id="APX99913.1"/>
    </source>
</evidence>
<keyword evidence="2" id="KW-1185">Reference proteome</keyword>
<dbReference type="Proteomes" id="UP000187506">
    <property type="component" value="Chromosome"/>
</dbReference>
<sequence>MNNKRVIIDRDLEVIIVEIKQYHTYRNLLEGIPNSKLNKIILERTISDAKELFNLQNIHLIEPILTPIEYEGNYPFGNTESLPEITCLAELKCHSAFKNEEMDYSGLGLVWFQGNYAFPIEKAINDFIKTIPYRKICEEFSYSDM</sequence>
<name>A0AAC9LK38_9FLAO</name>
<dbReference type="AlphaFoldDB" id="A0AAC9LK38"/>
<organism evidence="1 2">
    <name type="scientific">Lacinutrix venerupis</name>
    <dbReference type="NCBI Taxonomy" id="1486034"/>
    <lineage>
        <taxon>Bacteria</taxon>
        <taxon>Pseudomonadati</taxon>
        <taxon>Bacteroidota</taxon>
        <taxon>Flavobacteriia</taxon>
        <taxon>Flavobacteriales</taxon>
        <taxon>Flavobacteriaceae</taxon>
        <taxon>Lacinutrix</taxon>
    </lineage>
</organism>
<reference evidence="1 2" key="1">
    <citation type="submission" date="2017-01" db="EMBL/GenBank/DDBJ databases">
        <title>Complete genome of Lacinutrix venerupis DOK2-8 isolated from seawater in Dokdo.</title>
        <authorList>
            <person name="Chi W.-J."/>
            <person name="Kim J.H."/>
        </authorList>
    </citation>
    <scope>NUCLEOTIDE SEQUENCE [LARGE SCALE GENOMIC DNA]</scope>
    <source>
        <strain evidence="1 2">DOK2-8</strain>
    </source>
</reference>
<dbReference type="EMBL" id="CP019352">
    <property type="protein sequence ID" value="APX99913.1"/>
    <property type="molecule type" value="Genomic_DNA"/>
</dbReference>
<evidence type="ECO:0000313" key="2">
    <source>
        <dbReference type="Proteomes" id="UP000187506"/>
    </source>
</evidence>
<dbReference type="KEGG" id="lvn:BWR22_06190"/>
<gene>
    <name evidence="1" type="ORF">BWR22_06190</name>
</gene>
<protein>
    <submittedName>
        <fullName evidence="1">Uncharacterized protein</fullName>
    </submittedName>
</protein>